<keyword evidence="9" id="KW-1185">Reference proteome</keyword>
<comment type="subcellular location">
    <subcellularLocation>
        <location evidence="6">Golgi apparatus membrane</location>
        <topology evidence="6">Multi-pass membrane protein</topology>
    </subcellularLocation>
    <subcellularLocation>
        <location evidence="1">Membrane</location>
        <topology evidence="1">Multi-pass membrane protein</topology>
    </subcellularLocation>
</comment>
<dbReference type="InterPro" id="IPR045231">
    <property type="entry name" value="Yip1/4-like"/>
</dbReference>
<feature type="domain" description="Yip1" evidence="7">
    <location>
        <begin position="10"/>
        <end position="94"/>
    </location>
</feature>
<comment type="similarity">
    <text evidence="2 6">Belongs to the YIP1 family.</text>
</comment>
<organism evidence="8 9">
    <name type="scientific">Rhamnusium bicolor</name>
    <dbReference type="NCBI Taxonomy" id="1586634"/>
    <lineage>
        <taxon>Eukaryota</taxon>
        <taxon>Metazoa</taxon>
        <taxon>Ecdysozoa</taxon>
        <taxon>Arthropoda</taxon>
        <taxon>Hexapoda</taxon>
        <taxon>Insecta</taxon>
        <taxon>Pterygota</taxon>
        <taxon>Neoptera</taxon>
        <taxon>Endopterygota</taxon>
        <taxon>Coleoptera</taxon>
        <taxon>Polyphaga</taxon>
        <taxon>Cucujiformia</taxon>
        <taxon>Chrysomeloidea</taxon>
        <taxon>Cerambycidae</taxon>
        <taxon>Lepturinae</taxon>
        <taxon>Rhagiini</taxon>
        <taxon>Rhamnusium</taxon>
    </lineage>
</organism>
<accession>A0AAV8ZSK1</accession>
<dbReference type="GO" id="GO:0000139">
    <property type="term" value="C:Golgi membrane"/>
    <property type="evidence" value="ECO:0007669"/>
    <property type="project" value="UniProtKB-SubCell"/>
</dbReference>
<keyword evidence="4 6" id="KW-1133">Transmembrane helix</keyword>
<comment type="caution">
    <text evidence="6">Lacks conserved residue(s) required for the propagation of feature annotation.</text>
</comment>
<evidence type="ECO:0000256" key="1">
    <source>
        <dbReference type="ARBA" id="ARBA00004141"/>
    </source>
</evidence>
<proteinExistence type="inferred from homology"/>
<dbReference type="AlphaFoldDB" id="A0AAV8ZSK1"/>
<evidence type="ECO:0000256" key="4">
    <source>
        <dbReference type="ARBA" id="ARBA00022989"/>
    </source>
</evidence>
<dbReference type="GO" id="GO:0005802">
    <property type="term" value="C:trans-Golgi network"/>
    <property type="evidence" value="ECO:0007669"/>
    <property type="project" value="TreeGrafter"/>
</dbReference>
<evidence type="ECO:0000259" key="7">
    <source>
        <dbReference type="Pfam" id="PF04893"/>
    </source>
</evidence>
<protein>
    <recommendedName>
        <fullName evidence="6">Protein YIPF</fullName>
    </recommendedName>
</protein>
<evidence type="ECO:0000256" key="5">
    <source>
        <dbReference type="ARBA" id="ARBA00023136"/>
    </source>
</evidence>
<dbReference type="GO" id="GO:0006888">
    <property type="term" value="P:endoplasmic reticulum to Golgi vesicle-mediated transport"/>
    <property type="evidence" value="ECO:0007669"/>
    <property type="project" value="InterPro"/>
</dbReference>
<dbReference type="Pfam" id="PF04893">
    <property type="entry name" value="Yip1"/>
    <property type="match status" value="1"/>
</dbReference>
<evidence type="ECO:0000313" key="8">
    <source>
        <dbReference type="EMBL" id="KAJ8969396.1"/>
    </source>
</evidence>
<keyword evidence="5 6" id="KW-0472">Membrane</keyword>
<dbReference type="EMBL" id="JANEYF010000543">
    <property type="protein sequence ID" value="KAJ8969396.1"/>
    <property type="molecule type" value="Genomic_DNA"/>
</dbReference>
<feature type="transmembrane region" description="Helical" evidence="6">
    <location>
        <begin position="79"/>
        <end position="96"/>
    </location>
</feature>
<evidence type="ECO:0000256" key="2">
    <source>
        <dbReference type="ARBA" id="ARBA00010596"/>
    </source>
</evidence>
<sequence>MVYVLISDFRSFFQSVCVLGYCLLPTTISLVVCRIILLTGRSNLLFFIRFTVSMIGFAWATYASMIFLGESQKSGRKLLAVYPIGLFYFIISWLVISHTDT</sequence>
<evidence type="ECO:0000256" key="6">
    <source>
        <dbReference type="RuleBase" id="RU361264"/>
    </source>
</evidence>
<gene>
    <name evidence="8" type="ORF">NQ314_001795</name>
</gene>
<dbReference type="PANTHER" id="PTHR21236">
    <property type="entry name" value="GOLGI MEMBRANE PROTEIN YIP1"/>
    <property type="match status" value="1"/>
</dbReference>
<dbReference type="Proteomes" id="UP001162156">
    <property type="component" value="Unassembled WGS sequence"/>
</dbReference>
<dbReference type="InterPro" id="IPR006977">
    <property type="entry name" value="Yip1_dom"/>
</dbReference>
<name>A0AAV8ZSK1_9CUCU</name>
<comment type="caution">
    <text evidence="8">The sequence shown here is derived from an EMBL/GenBank/DDBJ whole genome shotgun (WGS) entry which is preliminary data.</text>
</comment>
<evidence type="ECO:0000313" key="9">
    <source>
        <dbReference type="Proteomes" id="UP001162156"/>
    </source>
</evidence>
<reference evidence="8" key="1">
    <citation type="journal article" date="2023" name="Insect Mol. Biol.">
        <title>Genome sequencing provides insights into the evolution of gene families encoding plant cell wall-degrading enzymes in longhorned beetles.</title>
        <authorList>
            <person name="Shin N.R."/>
            <person name="Okamura Y."/>
            <person name="Kirsch R."/>
            <person name="Pauchet Y."/>
        </authorList>
    </citation>
    <scope>NUCLEOTIDE SEQUENCE</scope>
    <source>
        <strain evidence="8">RBIC_L_NR</strain>
    </source>
</reference>
<feature type="transmembrane region" description="Helical" evidence="6">
    <location>
        <begin position="12"/>
        <end position="37"/>
    </location>
</feature>
<evidence type="ECO:0000256" key="3">
    <source>
        <dbReference type="ARBA" id="ARBA00022692"/>
    </source>
</evidence>
<dbReference type="PANTHER" id="PTHR21236:SF1">
    <property type="entry name" value="PROTEIN YIPF6"/>
    <property type="match status" value="1"/>
</dbReference>
<keyword evidence="3 6" id="KW-0812">Transmembrane</keyword>
<feature type="transmembrane region" description="Helical" evidence="6">
    <location>
        <begin position="44"/>
        <end position="67"/>
    </location>
</feature>